<keyword evidence="10" id="KW-1185">Reference proteome</keyword>
<dbReference type="SMART" id="SM00389">
    <property type="entry name" value="HOX"/>
    <property type="match status" value="1"/>
</dbReference>
<gene>
    <name evidence="9" type="primary">ALX4</name>
    <name evidence="9" type="ORF">BLAG_LOCUS21215</name>
</gene>
<feature type="compositionally biased region" description="Basic and acidic residues" evidence="7">
    <location>
        <begin position="73"/>
        <end position="84"/>
    </location>
</feature>
<dbReference type="PANTHER" id="PTHR46123:SF7">
    <property type="entry name" value="DOUBLE HOMEOBOX PROTEIN A"/>
    <property type="match status" value="1"/>
</dbReference>
<feature type="region of interest" description="Disordered" evidence="7">
    <location>
        <begin position="638"/>
        <end position="657"/>
    </location>
</feature>
<keyword evidence="3 5" id="KW-0371">Homeobox</keyword>
<evidence type="ECO:0000256" key="4">
    <source>
        <dbReference type="ARBA" id="ARBA00023242"/>
    </source>
</evidence>
<dbReference type="EMBL" id="OV696691">
    <property type="protein sequence ID" value="CAH1268190.1"/>
    <property type="molecule type" value="Genomic_DNA"/>
</dbReference>
<dbReference type="Proteomes" id="UP000838412">
    <property type="component" value="Chromosome 6"/>
</dbReference>
<dbReference type="PROSITE" id="PS00027">
    <property type="entry name" value="HOMEOBOX_1"/>
    <property type="match status" value="1"/>
</dbReference>
<keyword evidence="4 5" id="KW-0539">Nucleus</keyword>
<dbReference type="OrthoDB" id="6159439at2759"/>
<dbReference type="InterPro" id="IPR051306">
    <property type="entry name" value="Homeobox_regulator"/>
</dbReference>
<name>A0A8K0A4Y4_BRALA</name>
<evidence type="ECO:0000259" key="8">
    <source>
        <dbReference type="PROSITE" id="PS50071"/>
    </source>
</evidence>
<feature type="region of interest" description="Disordered" evidence="7">
    <location>
        <begin position="1026"/>
        <end position="1054"/>
    </location>
</feature>
<evidence type="ECO:0000313" key="10">
    <source>
        <dbReference type="Proteomes" id="UP000838412"/>
    </source>
</evidence>
<feature type="region of interest" description="Disordered" evidence="7">
    <location>
        <begin position="285"/>
        <end position="304"/>
    </location>
</feature>
<evidence type="ECO:0000256" key="7">
    <source>
        <dbReference type="SAM" id="MobiDB-lite"/>
    </source>
</evidence>
<comment type="subcellular location">
    <subcellularLocation>
        <location evidence="1 5 6">Nucleus</location>
    </subcellularLocation>
</comment>
<reference evidence="9" key="1">
    <citation type="submission" date="2022-01" db="EMBL/GenBank/DDBJ databases">
        <authorList>
            <person name="Braso-Vives M."/>
        </authorList>
    </citation>
    <scope>NUCLEOTIDE SEQUENCE</scope>
</reference>
<feature type="region of interest" description="Disordered" evidence="7">
    <location>
        <begin position="45"/>
        <end position="135"/>
    </location>
</feature>
<accession>A0A8K0A4Y4</accession>
<feature type="compositionally biased region" description="Low complexity" evidence="7">
    <location>
        <begin position="519"/>
        <end position="530"/>
    </location>
</feature>
<dbReference type="InterPro" id="IPR017970">
    <property type="entry name" value="Homeobox_CS"/>
</dbReference>
<evidence type="ECO:0000256" key="3">
    <source>
        <dbReference type="ARBA" id="ARBA00023155"/>
    </source>
</evidence>
<feature type="compositionally biased region" description="Polar residues" evidence="7">
    <location>
        <begin position="981"/>
        <end position="992"/>
    </location>
</feature>
<feature type="compositionally biased region" description="Polar residues" evidence="7">
    <location>
        <begin position="451"/>
        <end position="461"/>
    </location>
</feature>
<feature type="region of interest" description="Disordered" evidence="7">
    <location>
        <begin position="425"/>
        <end position="467"/>
    </location>
</feature>
<feature type="compositionally biased region" description="Polar residues" evidence="7">
    <location>
        <begin position="1369"/>
        <end position="1393"/>
    </location>
</feature>
<dbReference type="PANTHER" id="PTHR46123">
    <property type="entry name" value="MIX-TYPE HOMEOBOX GENE 1-RELATED"/>
    <property type="match status" value="1"/>
</dbReference>
<feature type="compositionally biased region" description="Polar residues" evidence="7">
    <location>
        <begin position="646"/>
        <end position="657"/>
    </location>
</feature>
<feature type="compositionally biased region" description="Basic and acidic residues" evidence="7">
    <location>
        <begin position="45"/>
        <end position="61"/>
    </location>
</feature>
<feature type="region of interest" description="Disordered" evidence="7">
    <location>
        <begin position="511"/>
        <end position="561"/>
    </location>
</feature>
<feature type="region of interest" description="Disordered" evidence="7">
    <location>
        <begin position="1368"/>
        <end position="1393"/>
    </location>
</feature>
<dbReference type="PROSITE" id="PS50071">
    <property type="entry name" value="HOMEOBOX_2"/>
    <property type="match status" value="1"/>
</dbReference>
<dbReference type="GO" id="GO:0000977">
    <property type="term" value="F:RNA polymerase II transcription regulatory region sequence-specific DNA binding"/>
    <property type="evidence" value="ECO:0007669"/>
    <property type="project" value="TreeGrafter"/>
</dbReference>
<protein>
    <submittedName>
        <fullName evidence="9">ALX4 protein</fullName>
    </submittedName>
</protein>
<feature type="compositionally biased region" description="Polar residues" evidence="7">
    <location>
        <begin position="531"/>
        <end position="552"/>
    </location>
</feature>
<feature type="region of interest" description="Disordered" evidence="7">
    <location>
        <begin position="163"/>
        <end position="198"/>
    </location>
</feature>
<sequence>MLGWVRANEVRRVQSSPVRSTHSKRNDINVTGVWEKLTRFDTVKMAGKELEAGPKEDKGDPNPRCSNESSFKAADEENSKEEVTPKSSSMQEEGATSQERVLTRASGKKEESRKSESDKETDNDRVNTPYETRMRVKRQKIMKEVVESKQSPACLEQEELVMDASEEDTDEIADGDAQEQAEDTDDVEFLGSRKGNVGGTELRESVIGRDIAKAGSSADQKKQSVRVTDIVAEEGQRRMRKQNVRDDNVVAEEWPTMKRKQNVRDADMTAEGPTRMRKQNLRVTDDVTEEGSTTKRKQNVRDGDVVTEEGPIAMRMRTRLGAVREAVEETTDGGVTRLGDGRGNQHVGLTGDGGELTTKPPWRDGRRRRCRTKYSKEQLMAMEELFMRNRYPDIVEREDLAERIRLTEDRIQVWFQNRRSRWRARERKMQKAAQGAATTSSQQTAGKPDGPNSSTGTSSQPGRPLPVLIIPAAGFPLMQQYFSAMSGNVTDSTNDHRSAGIPMMVQCPPADQAQHAQGTALSTSSSAEATNVTTSSTTKPASNVTTTSTVTKPRNIAPKLDPQKLPFPYTIGFAYFPSQTAGTKGLSNKDGQTVSASLVIPANQGQLGSVQGHRGGGAGPTLSPLLRAVESELRANHGPVSVAPATPSNVAKTRNSSNIEACSSSMQLRSRSIRPIAPMPTGRRTTQRRHSTGCRYPLPAEDPQEQTVGDGPAGKTQVDSMVTSQSVTPVSATGCRSGIARPREVYSQMDSRPCTSTLRSLGTGFTRIDHSGRIQAPDFHESSHDSMSSPVPFQPTLRRRARTFSEGSGGCVPTGCFLSNRYTQSRNEGAFNDAEAANSSLPTGMQMRRPASLQIPQPQRQGSSSCRVKMTTDNQGVIFEDRSSTEIFRVPPRRRANSLTQPVFRQDATPTLKAPAIPVNYGLSAARGSRMMPQALFEDMHSPPPRARVASLSGILPCSRQNEDKHASIFRKERSDHQPAVHSTPSTGPTVPQMSDVISLAFRTVNSPIQSTTKSAGMVRYAPVTRNTISGSPSPVAANKGSPGPPGKRDESVHGGDDVVFVEKVSCPSKPEAEQDNTDRDKTNFVILESSNASQASLNHVELMPCTDTVEKVHDGNNNMSPLEQMKNVVDSIDKPDMVAVHHASELAREQDHDEQPFSTMQQGEHEHVTTFGGLVVGEDAAGNGMTTDVEVHGGGLQETCGHLAAQEQVPAEIWMEDNANPSTSSIYETSAVASSENIRYMQTLNQHQPYTSGSTNPGWSSDTLQNNSDVPVAFAPTMSRASQQCLYTGTTSFQNRSHHGTSGPYGRLVQPWAGDPTQTQQQGTSNITMNTLFLWQQNINLAQQVSLTNILARHNLNPKPHMLFANHTPASIPTANHSSGASNSNMTTTNEQSLTSMVSHHPLGLGATPRPVGDYYTSSSTKLTYVNSNRNWFGLNSQGLPPTSLPGVQRMNNQGVLPGQLSGQGFQTFHK</sequence>
<dbReference type="EMBL" id="OV696691">
    <property type="protein sequence ID" value="CAH1268189.1"/>
    <property type="molecule type" value="Genomic_DNA"/>
</dbReference>
<feature type="region of interest" description="Disordered" evidence="7">
    <location>
        <begin position="329"/>
        <end position="365"/>
    </location>
</feature>
<feature type="compositionally biased region" description="Low complexity" evidence="7">
    <location>
        <begin position="431"/>
        <end position="447"/>
    </location>
</feature>
<feature type="compositionally biased region" description="Basic and acidic residues" evidence="7">
    <location>
        <begin position="107"/>
        <end position="125"/>
    </location>
</feature>
<dbReference type="Gene3D" id="1.10.10.60">
    <property type="entry name" value="Homeodomain-like"/>
    <property type="match status" value="1"/>
</dbReference>
<evidence type="ECO:0000256" key="2">
    <source>
        <dbReference type="ARBA" id="ARBA00023125"/>
    </source>
</evidence>
<dbReference type="InterPro" id="IPR009057">
    <property type="entry name" value="Homeodomain-like_sf"/>
</dbReference>
<dbReference type="GO" id="GO:0005634">
    <property type="term" value="C:nucleus"/>
    <property type="evidence" value="ECO:0007669"/>
    <property type="project" value="UniProtKB-SubCell"/>
</dbReference>
<dbReference type="Pfam" id="PF00046">
    <property type="entry name" value="Homeodomain"/>
    <property type="match status" value="1"/>
</dbReference>
<feature type="region of interest" description="Disordered" evidence="7">
    <location>
        <begin position="676"/>
        <end position="735"/>
    </location>
</feature>
<dbReference type="GO" id="GO:0000981">
    <property type="term" value="F:DNA-binding transcription factor activity, RNA polymerase II-specific"/>
    <property type="evidence" value="ECO:0007669"/>
    <property type="project" value="InterPro"/>
</dbReference>
<dbReference type="InterPro" id="IPR001356">
    <property type="entry name" value="HD"/>
</dbReference>
<evidence type="ECO:0000313" key="9">
    <source>
        <dbReference type="EMBL" id="CAH1268190.1"/>
    </source>
</evidence>
<feature type="domain" description="Homeobox" evidence="8">
    <location>
        <begin position="365"/>
        <end position="425"/>
    </location>
</feature>
<evidence type="ECO:0000256" key="6">
    <source>
        <dbReference type="RuleBase" id="RU000682"/>
    </source>
</evidence>
<proteinExistence type="predicted"/>
<feature type="compositionally biased region" description="Acidic residues" evidence="7">
    <location>
        <begin position="163"/>
        <end position="188"/>
    </location>
</feature>
<keyword evidence="2 5" id="KW-0238">DNA-binding</keyword>
<feature type="DNA-binding region" description="Homeobox" evidence="5">
    <location>
        <begin position="367"/>
        <end position="426"/>
    </location>
</feature>
<feature type="region of interest" description="Disordered" evidence="7">
    <location>
        <begin position="971"/>
        <end position="992"/>
    </location>
</feature>
<evidence type="ECO:0000256" key="5">
    <source>
        <dbReference type="PROSITE-ProRule" id="PRU00108"/>
    </source>
</evidence>
<dbReference type="CDD" id="cd00086">
    <property type="entry name" value="homeodomain"/>
    <property type="match status" value="1"/>
</dbReference>
<dbReference type="SUPFAM" id="SSF46689">
    <property type="entry name" value="Homeodomain-like"/>
    <property type="match status" value="1"/>
</dbReference>
<feature type="compositionally biased region" description="Polar residues" evidence="7">
    <location>
        <begin position="85"/>
        <end position="100"/>
    </location>
</feature>
<organism evidence="9 10">
    <name type="scientific">Branchiostoma lanceolatum</name>
    <name type="common">Common lancelet</name>
    <name type="synonym">Amphioxus lanceolatum</name>
    <dbReference type="NCBI Taxonomy" id="7740"/>
    <lineage>
        <taxon>Eukaryota</taxon>
        <taxon>Metazoa</taxon>
        <taxon>Chordata</taxon>
        <taxon>Cephalochordata</taxon>
        <taxon>Leptocardii</taxon>
        <taxon>Amphioxiformes</taxon>
        <taxon>Branchiostomatidae</taxon>
        <taxon>Branchiostoma</taxon>
    </lineage>
</organism>
<evidence type="ECO:0000256" key="1">
    <source>
        <dbReference type="ARBA" id="ARBA00004123"/>
    </source>
</evidence>
<feature type="compositionally biased region" description="Polar residues" evidence="7">
    <location>
        <begin position="717"/>
        <end position="731"/>
    </location>
</feature>